<dbReference type="GO" id="GO:0031083">
    <property type="term" value="C:BLOC-1 complex"/>
    <property type="evidence" value="ECO:0007669"/>
    <property type="project" value="TreeGrafter"/>
</dbReference>
<dbReference type="PANTHER" id="PTHR31974">
    <property type="entry name" value="BIOGENESIS OF LYSOSOME-RELATED ORGANELLES COMPLEX 1 SUBUNIT 3"/>
    <property type="match status" value="1"/>
</dbReference>
<feature type="compositionally biased region" description="Polar residues" evidence="3">
    <location>
        <begin position="38"/>
        <end position="48"/>
    </location>
</feature>
<reference evidence="4" key="1">
    <citation type="submission" date="2021-05" db="EMBL/GenBank/DDBJ databases">
        <authorList>
            <person name="Alioto T."/>
            <person name="Alioto T."/>
            <person name="Gomez Garrido J."/>
        </authorList>
    </citation>
    <scope>NUCLEOTIDE SEQUENCE</scope>
</reference>
<organism evidence="4">
    <name type="scientific">Culex pipiens</name>
    <name type="common">House mosquito</name>
    <dbReference type="NCBI Taxonomy" id="7175"/>
    <lineage>
        <taxon>Eukaryota</taxon>
        <taxon>Metazoa</taxon>
        <taxon>Ecdysozoa</taxon>
        <taxon>Arthropoda</taxon>
        <taxon>Hexapoda</taxon>
        <taxon>Insecta</taxon>
        <taxon>Pterygota</taxon>
        <taxon>Neoptera</taxon>
        <taxon>Endopterygota</taxon>
        <taxon>Diptera</taxon>
        <taxon>Nematocera</taxon>
        <taxon>Culicoidea</taxon>
        <taxon>Culicidae</taxon>
        <taxon>Culicinae</taxon>
        <taxon>Culicini</taxon>
        <taxon>Culex</taxon>
        <taxon>Culex</taxon>
    </lineage>
</organism>
<evidence type="ECO:0000313" key="4">
    <source>
        <dbReference type="EMBL" id="CAG6485327.1"/>
    </source>
</evidence>
<proteinExistence type="inferred from homology"/>
<sequence length="150" mass="16497">MDLKTPNIVPGEASETDDEEEGDGVKIVVIENGPNAPPQIQLSPQRKSSLGEAEEAFEQPAGSDADIRQLQLQQIINERCISLLNEFIHTTAVSVSKQLVETDNLLMKSQVVLQNTTVTVKKINDSTEQVASKLHDVLSFNFIPKIENLC</sequence>
<name>A0A8D8C1S0_CULPI</name>
<dbReference type="AlphaFoldDB" id="A0A8D8C1S0"/>
<dbReference type="InterPro" id="IPR017245">
    <property type="entry name" value="BLOC-1_complex_su-3"/>
</dbReference>
<dbReference type="EMBL" id="HBUE01100976">
    <property type="protein sequence ID" value="CAG6485328.1"/>
    <property type="molecule type" value="Transcribed_RNA"/>
</dbReference>
<dbReference type="EMBL" id="HBUE01100977">
    <property type="protein sequence ID" value="CAG6485329.1"/>
    <property type="molecule type" value="Transcribed_RNA"/>
</dbReference>
<dbReference type="Pfam" id="PF15753">
    <property type="entry name" value="BLOC1S3"/>
    <property type="match status" value="1"/>
</dbReference>
<dbReference type="PANTHER" id="PTHR31974:SF2">
    <property type="entry name" value="BIOGENESIS OF LYSOSOME-RELATED ORGANELLES COMPLEX 1 SUBUNIT 3"/>
    <property type="match status" value="1"/>
</dbReference>
<evidence type="ECO:0000256" key="3">
    <source>
        <dbReference type="SAM" id="MobiDB-lite"/>
    </source>
</evidence>
<evidence type="ECO:0000256" key="2">
    <source>
        <dbReference type="ARBA" id="ARBA00019581"/>
    </source>
</evidence>
<feature type="region of interest" description="Disordered" evidence="3">
    <location>
        <begin position="1"/>
        <end position="64"/>
    </location>
</feature>
<comment type="similarity">
    <text evidence="1">Belongs to the BLOC1S3 family.</text>
</comment>
<dbReference type="EMBL" id="HBUE01100975">
    <property type="protein sequence ID" value="CAG6485327.1"/>
    <property type="molecule type" value="Transcribed_RNA"/>
</dbReference>
<accession>A0A8D8C1S0</accession>
<evidence type="ECO:0000256" key="1">
    <source>
        <dbReference type="ARBA" id="ARBA00008942"/>
    </source>
</evidence>
<protein>
    <recommendedName>
        <fullName evidence="2">Biogenesis of lysosome-related organelles complex 1 subunit 3</fullName>
    </recommendedName>
</protein>